<dbReference type="PANTHER" id="PTHR23521:SF3">
    <property type="entry name" value="MFS TRANSPORTER"/>
    <property type="match status" value="1"/>
</dbReference>
<dbReference type="Gene3D" id="1.20.1250.20">
    <property type="entry name" value="MFS general substrate transporter like domains"/>
    <property type="match status" value="2"/>
</dbReference>
<keyword evidence="1 4" id="KW-0812">Transmembrane</keyword>
<feature type="transmembrane region" description="Helical" evidence="4">
    <location>
        <begin position="72"/>
        <end position="90"/>
    </location>
</feature>
<reference evidence="6 7" key="1">
    <citation type="submission" date="2015-01" db="EMBL/GenBank/DDBJ databases">
        <title>Ahrensia donghaiensis sp. nov., a novel dimethylsulphoniopropionate-cleavage bacterium isolated from seawater and emended descriptions of the genus Ahrensia and Ahrensia kielensis.</title>
        <authorList>
            <person name="Liu J."/>
        </authorList>
    </citation>
    <scope>NUCLEOTIDE SEQUENCE [LARGE SCALE GENOMIC DNA]</scope>
    <source>
        <strain evidence="6 7">LZD062</strain>
    </source>
</reference>
<dbReference type="InterPro" id="IPR036259">
    <property type="entry name" value="MFS_trans_sf"/>
</dbReference>
<feature type="transmembrane region" description="Helical" evidence="4">
    <location>
        <begin position="262"/>
        <end position="281"/>
    </location>
</feature>
<dbReference type="EMBL" id="JXMU01000008">
    <property type="protein sequence ID" value="KPB01718.1"/>
    <property type="molecule type" value="Genomic_DNA"/>
</dbReference>
<accession>A0A0N0VLP2</accession>
<evidence type="ECO:0000256" key="1">
    <source>
        <dbReference type="ARBA" id="ARBA00022692"/>
    </source>
</evidence>
<dbReference type="OrthoDB" id="9810614at2"/>
<dbReference type="PROSITE" id="PS50850">
    <property type="entry name" value="MFS"/>
    <property type="match status" value="1"/>
</dbReference>
<dbReference type="STRING" id="1514904.SU32_06420"/>
<dbReference type="CDD" id="cd17477">
    <property type="entry name" value="MFS_YcaD_like"/>
    <property type="match status" value="1"/>
</dbReference>
<comment type="caution">
    <text evidence="6">The sequence shown here is derived from an EMBL/GenBank/DDBJ whole genome shotgun (WGS) entry which is preliminary data.</text>
</comment>
<dbReference type="PANTHER" id="PTHR23521">
    <property type="entry name" value="TRANSPORTER MFS SUPERFAMILY"/>
    <property type="match status" value="1"/>
</dbReference>
<feature type="transmembrane region" description="Helical" evidence="4">
    <location>
        <begin position="154"/>
        <end position="173"/>
    </location>
</feature>
<gene>
    <name evidence="6" type="ORF">SU32_06420</name>
</gene>
<dbReference type="GO" id="GO:0005886">
    <property type="term" value="C:plasma membrane"/>
    <property type="evidence" value="ECO:0007669"/>
    <property type="project" value="TreeGrafter"/>
</dbReference>
<feature type="transmembrane region" description="Helical" evidence="4">
    <location>
        <begin position="348"/>
        <end position="371"/>
    </location>
</feature>
<feature type="domain" description="Major facilitator superfamily (MFS) profile" evidence="5">
    <location>
        <begin position="197"/>
        <end position="418"/>
    </location>
</feature>
<feature type="transmembrane region" description="Helical" evidence="4">
    <location>
        <begin position="194"/>
        <end position="215"/>
    </location>
</feature>
<keyword evidence="3 4" id="KW-0472">Membrane</keyword>
<dbReference type="SUPFAM" id="SSF103473">
    <property type="entry name" value="MFS general substrate transporter"/>
    <property type="match status" value="1"/>
</dbReference>
<dbReference type="GO" id="GO:0022857">
    <property type="term" value="F:transmembrane transporter activity"/>
    <property type="evidence" value="ECO:0007669"/>
    <property type="project" value="InterPro"/>
</dbReference>
<evidence type="ECO:0000256" key="4">
    <source>
        <dbReference type="SAM" id="Phobius"/>
    </source>
</evidence>
<proteinExistence type="predicted"/>
<feature type="transmembrane region" description="Helical" evidence="4">
    <location>
        <begin position="320"/>
        <end position="342"/>
    </location>
</feature>
<organism evidence="6 7">
    <name type="scientific">Ahrensia marina</name>
    <dbReference type="NCBI Taxonomy" id="1514904"/>
    <lineage>
        <taxon>Bacteria</taxon>
        <taxon>Pseudomonadati</taxon>
        <taxon>Pseudomonadota</taxon>
        <taxon>Alphaproteobacteria</taxon>
        <taxon>Hyphomicrobiales</taxon>
        <taxon>Ahrensiaceae</taxon>
        <taxon>Ahrensia</taxon>
    </lineage>
</organism>
<protein>
    <submittedName>
        <fullName evidence="6">MFS transporter</fullName>
    </submittedName>
</protein>
<evidence type="ECO:0000313" key="7">
    <source>
        <dbReference type="Proteomes" id="UP000038011"/>
    </source>
</evidence>
<dbReference type="AlphaFoldDB" id="A0A0N0VLP2"/>
<dbReference type="InterPro" id="IPR020846">
    <property type="entry name" value="MFS_dom"/>
</dbReference>
<name>A0A0N0VLP2_9HYPH</name>
<dbReference type="Pfam" id="PF07690">
    <property type="entry name" value="MFS_1"/>
    <property type="match status" value="1"/>
</dbReference>
<feature type="transmembrane region" description="Helical" evidence="4">
    <location>
        <begin position="287"/>
        <end position="308"/>
    </location>
</feature>
<evidence type="ECO:0000313" key="6">
    <source>
        <dbReference type="EMBL" id="KPB01718.1"/>
    </source>
</evidence>
<dbReference type="PATRIC" id="fig|1514904.3.peg.3317"/>
<keyword evidence="7" id="KW-1185">Reference proteome</keyword>
<dbReference type="InterPro" id="IPR011701">
    <property type="entry name" value="MFS"/>
</dbReference>
<feature type="transmembrane region" description="Helical" evidence="4">
    <location>
        <begin position="96"/>
        <end position="117"/>
    </location>
</feature>
<evidence type="ECO:0000256" key="3">
    <source>
        <dbReference type="ARBA" id="ARBA00023136"/>
    </source>
</evidence>
<keyword evidence="2 4" id="KW-1133">Transmembrane helix</keyword>
<dbReference type="InterPro" id="IPR047200">
    <property type="entry name" value="MFS_YcaD-like"/>
</dbReference>
<sequence>MEIRPLIPLLIAAGILLGGNGVQGTLIALRGAYEGFSPTAIGLTGTAYFGGFLLSCLVITRILNAVGHIRTFAALSAMAAASTLLLAMIVEPATWILLRFIAGFCFAGLFTTIESWLNSGVRNNNRGRMLALYRIIDILAVTGAQFFIPLFSATGFTIFAVITLMVMLSVVPVSLADRSAPKPPETVRFDLKTIWLLSPLACIGCVAIGATNSAFRLIGPLYAEEIGLSVTDVATFMSAGIIGGAVLQYPFGYISDRYDRRIVLMFVSAGAVFAGMFITFIAGTSPFMNYLGIFVFGAFALPLYSLSAAHANDHAKPDQFVLVAAGLFFFFALGGMIGPFLSSAIVELYGASGLFAFTSVVHTLLIIVALLRMQARGPVPEEDRKGFRPLLRTSAQNFKLSLGARTENGSTTDKPSDK</sequence>
<dbReference type="RefSeq" id="WP_053998535.1">
    <property type="nucleotide sequence ID" value="NZ_JXMU01000008.1"/>
</dbReference>
<evidence type="ECO:0000259" key="5">
    <source>
        <dbReference type="PROSITE" id="PS50850"/>
    </source>
</evidence>
<feature type="transmembrane region" description="Helical" evidence="4">
    <location>
        <begin position="40"/>
        <end position="60"/>
    </location>
</feature>
<dbReference type="Proteomes" id="UP000038011">
    <property type="component" value="Unassembled WGS sequence"/>
</dbReference>
<evidence type="ECO:0000256" key="2">
    <source>
        <dbReference type="ARBA" id="ARBA00022989"/>
    </source>
</evidence>
<feature type="transmembrane region" description="Helical" evidence="4">
    <location>
        <begin position="129"/>
        <end position="148"/>
    </location>
</feature>
<feature type="transmembrane region" description="Helical" evidence="4">
    <location>
        <begin position="235"/>
        <end position="255"/>
    </location>
</feature>